<dbReference type="InterPro" id="IPR047187">
    <property type="entry name" value="SF1_C_Upf1"/>
</dbReference>
<dbReference type="InterPro" id="IPR041679">
    <property type="entry name" value="DNA2/NAM7-like_C"/>
</dbReference>
<evidence type="ECO:0000313" key="9">
    <source>
        <dbReference type="EMBL" id="MBA0637871.1"/>
    </source>
</evidence>
<feature type="domain" description="DNA2/NAM7 helicase helicase" evidence="6">
    <location>
        <begin position="240"/>
        <end position="483"/>
    </location>
</feature>
<dbReference type="InterPro" id="IPR027417">
    <property type="entry name" value="P-loop_NTPase"/>
</dbReference>
<dbReference type="PANTHER" id="PTHR10887">
    <property type="entry name" value="DNA2/NAM7 HELICASE FAMILY"/>
    <property type="match status" value="1"/>
</dbReference>
<dbReference type="InterPro" id="IPR041677">
    <property type="entry name" value="DNA2/NAM7_AAA_11"/>
</dbReference>
<organism evidence="9 10">
    <name type="scientific">Gossypium davidsonii</name>
    <name type="common">Davidson's cotton</name>
    <name type="synonym">Gossypium klotzschianum subsp. davidsonii</name>
    <dbReference type="NCBI Taxonomy" id="34287"/>
    <lineage>
        <taxon>Eukaryota</taxon>
        <taxon>Viridiplantae</taxon>
        <taxon>Streptophyta</taxon>
        <taxon>Embryophyta</taxon>
        <taxon>Tracheophyta</taxon>
        <taxon>Spermatophyta</taxon>
        <taxon>Magnoliopsida</taxon>
        <taxon>eudicotyledons</taxon>
        <taxon>Gunneridae</taxon>
        <taxon>Pentapetalae</taxon>
        <taxon>rosids</taxon>
        <taxon>malvids</taxon>
        <taxon>Malvales</taxon>
        <taxon>Malvaceae</taxon>
        <taxon>Malvoideae</taxon>
        <taxon>Gossypium</taxon>
    </lineage>
</organism>
<evidence type="ECO:0000259" key="7">
    <source>
        <dbReference type="Pfam" id="PF13087"/>
    </source>
</evidence>
<feature type="compositionally biased region" description="Basic and acidic residues" evidence="5">
    <location>
        <begin position="906"/>
        <end position="917"/>
    </location>
</feature>
<feature type="region of interest" description="Disordered" evidence="5">
    <location>
        <begin position="897"/>
        <end position="955"/>
    </location>
</feature>
<gene>
    <name evidence="9" type="ORF">Godav_029037</name>
</gene>
<accession>A0A7J8TIB7</accession>
<evidence type="ECO:0000259" key="6">
    <source>
        <dbReference type="Pfam" id="PF13086"/>
    </source>
</evidence>
<evidence type="ECO:0000256" key="1">
    <source>
        <dbReference type="ARBA" id="ARBA00022741"/>
    </source>
</evidence>
<dbReference type="GO" id="GO:0016787">
    <property type="term" value="F:hydrolase activity"/>
    <property type="evidence" value="ECO:0007669"/>
    <property type="project" value="UniProtKB-KW"/>
</dbReference>
<evidence type="ECO:0000256" key="3">
    <source>
        <dbReference type="ARBA" id="ARBA00022806"/>
    </source>
</evidence>
<evidence type="ECO:0000256" key="5">
    <source>
        <dbReference type="SAM" id="MobiDB-lite"/>
    </source>
</evidence>
<feature type="region of interest" description="Disordered" evidence="5">
    <location>
        <begin position="754"/>
        <end position="778"/>
    </location>
</feature>
<dbReference type="EMBL" id="JABFAC010249356">
    <property type="protein sequence ID" value="MBA0637871.1"/>
    <property type="molecule type" value="Genomic_DNA"/>
</dbReference>
<dbReference type="Pfam" id="PF13087">
    <property type="entry name" value="AAA_12"/>
    <property type="match status" value="1"/>
</dbReference>
<dbReference type="GO" id="GO:0005524">
    <property type="term" value="F:ATP binding"/>
    <property type="evidence" value="ECO:0007669"/>
    <property type="project" value="UniProtKB-KW"/>
</dbReference>
<dbReference type="Proteomes" id="UP000593561">
    <property type="component" value="Unassembled WGS sequence"/>
</dbReference>
<evidence type="ECO:0008006" key="11">
    <source>
        <dbReference type="Google" id="ProtNLM"/>
    </source>
</evidence>
<proteinExistence type="predicted"/>
<dbReference type="AlphaFoldDB" id="A0A7J8TIB7"/>
<keyword evidence="4" id="KW-0067">ATP-binding</keyword>
<dbReference type="InterPro" id="IPR045055">
    <property type="entry name" value="DNA2/NAM7-like"/>
</dbReference>
<feature type="compositionally biased region" description="Polar residues" evidence="5">
    <location>
        <begin position="926"/>
        <end position="937"/>
    </location>
</feature>
<sequence length="955" mass="108263">MVSFLRTPKTNALSHFNKPTNPKPLPFYAPLSKPAFGGLDSSSDFDYDGATTSRLSVEKDSSFISVNGTIFWVVLTYLNVYTSHGTLYYDVDVDYWKNKDHQKKLYKTLPGDVFVIADVKPETTSDLQSICRSRTWTFALVTRFGKDNNDDNSSATSFRVKASQDIVSKDEMQNSPFVVHLTNVTTNTRMWNALQKKRNLKFIKEVLCTDQMGAERCSLCSSEVGANWNDVFLTSFLSKMNESKKKLVLACLNKMQCNPKSQVELIWVPPGIGKTKTVSVLLFALLRVKYRTLSCAPTNIVITEVAARVLKLVIEANKTCSVADDQFCSVGDILLFGSNESLIVDSETEEIFLDYRVKRLRECFGPLGWRHCFTPMITFLEDCISQYRIFWENEAIKRRTHGSEHENRRKESGSETDSSLLVCSECSSYKLYKVKMKPLSVLVIDEAAQLKECELTIPLQLPGLAHLILIGDEWQLQATVQSKVSNEAGFGRSLFPRLTTLGHSKHPLDIQYRMHPLISCLLNACFYNNNILDAADVKHKSYERHYLPWPMFGPFSFINVCGREEEDGSWCSHKNMVEFTGICPFEFLLLLLTAWKGSRKRLSIGIISPYASQVVAIQKKLGRKYEKTDGFAVKVKSVDGFQGGEEDIIIISTVRSNSSGAIGFVSNYQRANVALTRVRELAKAILDAKKDFRQLDDLFNQIVRFSDNFRKSFGKVKSTQTQKSKKNEGTYWRQQSLIRFEDLSLEEESGKLLGGSKTTYDEETSSEVVPSSSSVSLSDQDLNMQNQNGSDLQFNHGHFWELVQALQAVDSIKDQRTIISYVSKLRVYLGKFVFIIGAGIKECLQKKPADQEDNFSRDAINMFDLMKRLHRAASGWSTMVPFLWQLYFLENHENHASDETGDQCDVEERSCKGEKSSKGKKPASKVTVNSKPQGNNNSKKKQEEWRPKTRVDKHS</sequence>
<keyword evidence="10" id="KW-1185">Reference proteome</keyword>
<evidence type="ECO:0000256" key="2">
    <source>
        <dbReference type="ARBA" id="ARBA00022801"/>
    </source>
</evidence>
<name>A0A7J8TIB7_GOSDV</name>
<protein>
    <recommendedName>
        <fullName evidence="11">DNA2/NAM7 helicase-like C-terminal domain-containing protein</fullName>
    </recommendedName>
</protein>
<feature type="domain" description="DUF6469" evidence="8">
    <location>
        <begin position="77"/>
        <end position="200"/>
    </location>
</feature>
<feature type="compositionally biased region" description="Basic and acidic residues" evidence="5">
    <location>
        <begin position="940"/>
        <end position="955"/>
    </location>
</feature>
<comment type="caution">
    <text evidence="9">The sequence shown here is derived from an EMBL/GenBank/DDBJ whole genome shotgun (WGS) entry which is preliminary data.</text>
</comment>
<dbReference type="GO" id="GO:0005694">
    <property type="term" value="C:chromosome"/>
    <property type="evidence" value="ECO:0007669"/>
    <property type="project" value="UniProtKB-ARBA"/>
</dbReference>
<dbReference type="PANTHER" id="PTHR10887:SF515">
    <property type="entry name" value="P-LOOP CONTAINING NUCLEOSIDE TRIPHOSPHATE HYDROLASES SUPERFAMILY PROTEIN"/>
    <property type="match status" value="1"/>
</dbReference>
<feature type="domain" description="DNA2/NAM7 helicase-like C-terminal" evidence="7">
    <location>
        <begin position="491"/>
        <end position="680"/>
    </location>
</feature>
<reference evidence="9 10" key="1">
    <citation type="journal article" date="2019" name="Genome Biol. Evol.">
        <title>Insights into the evolution of the New World diploid cottons (Gossypium, subgenus Houzingenia) based on genome sequencing.</title>
        <authorList>
            <person name="Grover C.E."/>
            <person name="Arick M.A. 2nd"/>
            <person name="Thrash A."/>
            <person name="Conover J.L."/>
            <person name="Sanders W.S."/>
            <person name="Peterson D.G."/>
            <person name="Frelichowski J.E."/>
            <person name="Scheffler J.A."/>
            <person name="Scheffler B.E."/>
            <person name="Wendel J.F."/>
        </authorList>
    </citation>
    <scope>NUCLEOTIDE SEQUENCE [LARGE SCALE GENOMIC DNA]</scope>
    <source>
        <strain evidence="9">27</strain>
        <tissue evidence="9">Leaf</tissue>
    </source>
</reference>
<keyword evidence="1" id="KW-0547">Nucleotide-binding</keyword>
<dbReference type="SUPFAM" id="SSF52540">
    <property type="entry name" value="P-loop containing nucleoside triphosphate hydrolases"/>
    <property type="match status" value="1"/>
</dbReference>
<dbReference type="CDD" id="cd18808">
    <property type="entry name" value="SF1_C_Upf1"/>
    <property type="match status" value="1"/>
</dbReference>
<dbReference type="Pfam" id="PF13086">
    <property type="entry name" value="AAA_11"/>
    <property type="match status" value="1"/>
</dbReference>
<dbReference type="InterPro" id="IPR045529">
    <property type="entry name" value="DUF6469"/>
</dbReference>
<evidence type="ECO:0000259" key="8">
    <source>
        <dbReference type="Pfam" id="PF20073"/>
    </source>
</evidence>
<keyword evidence="2" id="KW-0378">Hydrolase</keyword>
<evidence type="ECO:0000313" key="10">
    <source>
        <dbReference type="Proteomes" id="UP000593561"/>
    </source>
</evidence>
<feature type="compositionally biased region" description="Low complexity" evidence="5">
    <location>
        <begin position="766"/>
        <end position="778"/>
    </location>
</feature>
<dbReference type="Pfam" id="PF20073">
    <property type="entry name" value="DUF6469"/>
    <property type="match status" value="1"/>
</dbReference>
<keyword evidence="3" id="KW-0347">Helicase</keyword>
<dbReference type="FunFam" id="3.40.50.300:FF:000326">
    <property type="entry name" value="P-loop containing nucleoside triphosphate hydrolase"/>
    <property type="match status" value="1"/>
</dbReference>
<dbReference type="GO" id="GO:0004386">
    <property type="term" value="F:helicase activity"/>
    <property type="evidence" value="ECO:0007669"/>
    <property type="project" value="UniProtKB-KW"/>
</dbReference>
<dbReference type="Gene3D" id="3.40.50.300">
    <property type="entry name" value="P-loop containing nucleotide triphosphate hydrolases"/>
    <property type="match status" value="2"/>
</dbReference>
<evidence type="ECO:0000256" key="4">
    <source>
        <dbReference type="ARBA" id="ARBA00022840"/>
    </source>
</evidence>